<proteinExistence type="predicted"/>
<evidence type="ECO:0000313" key="1">
    <source>
        <dbReference type="EMBL" id="RAO37957.1"/>
    </source>
</evidence>
<accession>A0A328NRN9</accession>
<dbReference type="AlphaFoldDB" id="A0A328NRN9"/>
<sequence length="41" mass="4428">MRIGVQSKGKGLGLGFLLLRREDVLLDAHGFASRAGATFLR</sequence>
<dbReference type="EMBL" id="PYAG01000004">
    <property type="protein sequence ID" value="RAO37957.1"/>
    <property type="molecule type" value="Genomic_DNA"/>
</dbReference>
<name>A0A328NRN9_9ACTN</name>
<reference evidence="1 2" key="1">
    <citation type="submission" date="2018-03" db="EMBL/GenBank/DDBJ databases">
        <title>Defining the species Micromonospora saelicesensis and Micromonospora noduli under the framework of genomics.</title>
        <authorList>
            <person name="Riesco R."/>
            <person name="Trujillo M.E."/>
        </authorList>
    </citation>
    <scope>NUCLEOTIDE SEQUENCE [LARGE SCALE GENOMIC DNA]</scope>
    <source>
        <strain evidence="1 2">PSN13</strain>
    </source>
</reference>
<evidence type="ECO:0000313" key="2">
    <source>
        <dbReference type="Proteomes" id="UP000249419"/>
    </source>
</evidence>
<gene>
    <name evidence="1" type="ORF">PSN13_00928</name>
</gene>
<protein>
    <submittedName>
        <fullName evidence="1">Uncharacterized protein</fullName>
    </submittedName>
</protein>
<dbReference type="Proteomes" id="UP000249419">
    <property type="component" value="Unassembled WGS sequence"/>
</dbReference>
<organism evidence="1 2">
    <name type="scientific">Micromonospora saelicesensis</name>
    <dbReference type="NCBI Taxonomy" id="285676"/>
    <lineage>
        <taxon>Bacteria</taxon>
        <taxon>Bacillati</taxon>
        <taxon>Actinomycetota</taxon>
        <taxon>Actinomycetes</taxon>
        <taxon>Micromonosporales</taxon>
        <taxon>Micromonosporaceae</taxon>
        <taxon>Micromonospora</taxon>
    </lineage>
</organism>
<comment type="caution">
    <text evidence="1">The sequence shown here is derived from an EMBL/GenBank/DDBJ whole genome shotgun (WGS) entry which is preliminary data.</text>
</comment>